<protein>
    <submittedName>
        <fullName evidence="2">Uncharacterized protein</fullName>
    </submittedName>
</protein>
<evidence type="ECO:0000313" key="2">
    <source>
        <dbReference type="EMBL" id="ORY91122.1"/>
    </source>
</evidence>
<dbReference type="EMBL" id="MCGN01000011">
    <property type="protein sequence ID" value="ORY91122.1"/>
    <property type="molecule type" value="Genomic_DNA"/>
</dbReference>
<keyword evidence="3" id="KW-1185">Reference proteome</keyword>
<feature type="compositionally biased region" description="Polar residues" evidence="1">
    <location>
        <begin position="16"/>
        <end position="30"/>
    </location>
</feature>
<evidence type="ECO:0000256" key="1">
    <source>
        <dbReference type="SAM" id="MobiDB-lite"/>
    </source>
</evidence>
<dbReference type="AlphaFoldDB" id="A0A1X2H177"/>
<dbReference type="InParanoid" id="A0A1X2H177"/>
<reference evidence="2 3" key="1">
    <citation type="submission" date="2016-07" db="EMBL/GenBank/DDBJ databases">
        <title>Pervasive Adenine N6-methylation of Active Genes in Fungi.</title>
        <authorList>
            <consortium name="DOE Joint Genome Institute"/>
            <person name="Mondo S.J."/>
            <person name="Dannebaum R.O."/>
            <person name="Kuo R.C."/>
            <person name="Labutti K."/>
            <person name="Haridas S."/>
            <person name="Kuo A."/>
            <person name="Salamov A."/>
            <person name="Ahrendt S.R."/>
            <person name="Lipzen A."/>
            <person name="Sullivan W."/>
            <person name="Andreopoulos W.B."/>
            <person name="Clum A."/>
            <person name="Lindquist E."/>
            <person name="Daum C."/>
            <person name="Ramamoorthy G.K."/>
            <person name="Gryganskyi A."/>
            <person name="Culley D."/>
            <person name="Magnuson J.K."/>
            <person name="James T.Y."/>
            <person name="O'Malley M.A."/>
            <person name="Stajich J.E."/>
            <person name="Spatafora J.W."/>
            <person name="Visel A."/>
            <person name="Grigoriev I.V."/>
        </authorList>
    </citation>
    <scope>NUCLEOTIDE SEQUENCE [LARGE SCALE GENOMIC DNA]</scope>
    <source>
        <strain evidence="2 3">NRRL 2496</strain>
    </source>
</reference>
<feature type="region of interest" description="Disordered" evidence="1">
    <location>
        <begin position="16"/>
        <end position="99"/>
    </location>
</feature>
<accession>A0A1X2H177</accession>
<feature type="compositionally biased region" description="Low complexity" evidence="1">
    <location>
        <begin position="46"/>
        <end position="56"/>
    </location>
</feature>
<name>A0A1X2H177_SYNRA</name>
<feature type="compositionally biased region" description="Low complexity" evidence="1">
    <location>
        <begin position="31"/>
        <end position="40"/>
    </location>
</feature>
<organism evidence="2 3">
    <name type="scientific">Syncephalastrum racemosum</name>
    <name type="common">Filamentous fungus</name>
    <dbReference type="NCBI Taxonomy" id="13706"/>
    <lineage>
        <taxon>Eukaryota</taxon>
        <taxon>Fungi</taxon>
        <taxon>Fungi incertae sedis</taxon>
        <taxon>Mucoromycota</taxon>
        <taxon>Mucoromycotina</taxon>
        <taxon>Mucoromycetes</taxon>
        <taxon>Mucorales</taxon>
        <taxon>Syncephalastraceae</taxon>
        <taxon>Syncephalastrum</taxon>
    </lineage>
</organism>
<dbReference type="Proteomes" id="UP000242180">
    <property type="component" value="Unassembled WGS sequence"/>
</dbReference>
<gene>
    <name evidence="2" type="ORF">BCR43DRAFT_498540</name>
</gene>
<proteinExistence type="predicted"/>
<evidence type="ECO:0000313" key="3">
    <source>
        <dbReference type="Proteomes" id="UP000242180"/>
    </source>
</evidence>
<comment type="caution">
    <text evidence="2">The sequence shown here is derived from an EMBL/GenBank/DDBJ whole genome shotgun (WGS) entry which is preliminary data.</text>
</comment>
<feature type="compositionally biased region" description="Pro residues" evidence="1">
    <location>
        <begin position="87"/>
        <end position="99"/>
    </location>
</feature>
<sequence>MRHSFAFIYKSTPAPAQTHSIPYNPITDSFQEQQQRRQPQLHLDSPRSLPRALLPPQTTSQAHNTSPSSPSRSHFTSDIPHISQPLSTPPVQPPAPPTLPAFRSVNNPSQRELALNRAIDQCNQLCAELRRQFDFPAADTRLASLELFTQTGFGEHPATRELPLDVTAGVPMSSNRSSSHTSNQASALHVRQGMVGI</sequence>